<accession>A0A840I2X7</accession>
<dbReference type="EMBL" id="JACHOB010000001">
    <property type="protein sequence ID" value="MBB4658623.1"/>
    <property type="molecule type" value="Genomic_DNA"/>
</dbReference>
<evidence type="ECO:0000313" key="4">
    <source>
        <dbReference type="Proteomes" id="UP000563524"/>
    </source>
</evidence>
<evidence type="ECO:0000313" key="3">
    <source>
        <dbReference type="EMBL" id="MBB4658623.1"/>
    </source>
</evidence>
<keyword evidence="4" id="KW-1185">Reference proteome</keyword>
<comment type="caution">
    <text evidence="3">The sequence shown here is derived from an EMBL/GenBank/DDBJ whole genome shotgun (WGS) entry which is preliminary data.</text>
</comment>
<dbReference type="InterPro" id="IPR043968">
    <property type="entry name" value="SGNH"/>
</dbReference>
<proteinExistence type="predicted"/>
<name>A0A840I2X7_9PROT</name>
<feature type="domain" description="SGNH" evidence="2">
    <location>
        <begin position="122"/>
        <end position="325"/>
    </location>
</feature>
<dbReference type="Proteomes" id="UP000563524">
    <property type="component" value="Unassembled WGS sequence"/>
</dbReference>
<protein>
    <recommendedName>
        <fullName evidence="2">SGNH domain-containing protein</fullName>
    </recommendedName>
</protein>
<keyword evidence="1" id="KW-1133">Transmembrane helix</keyword>
<dbReference type="Pfam" id="PF19040">
    <property type="entry name" value="SGNH"/>
    <property type="match status" value="1"/>
</dbReference>
<keyword evidence="1" id="KW-0472">Membrane</keyword>
<gene>
    <name evidence="3" type="ORF">GGQ59_001123</name>
</gene>
<feature type="transmembrane region" description="Helical" evidence="1">
    <location>
        <begin position="35"/>
        <end position="54"/>
    </location>
</feature>
<evidence type="ECO:0000256" key="1">
    <source>
        <dbReference type="SAM" id="Phobius"/>
    </source>
</evidence>
<dbReference type="AlphaFoldDB" id="A0A840I2X7"/>
<keyword evidence="1" id="KW-0812">Transmembrane</keyword>
<sequence length="339" mass="38063">MLLGLMVVLTFFLAYCSWRWIEAPFRNRSLINRNQIAVGSICGIVIAAGVGFLGGGQSEMLQVGWANPLNSPPQVALYDSDNEALRLQSWEPLRKKTGDANYSASNNSADYNAWFDPLDFRANLLLVGNSFSKDLYNTLSASRSVREQYELARFGVQIRDLSYGHAFFDSPNYRQANVVILVTRWTDADVENLASLLARVRHDGKTAGVVKAITEFPEYRYGAWNLADKIVFENRSLTNSETANLINKSYTDFVQNGPVNQLQIAHNLMIEEVSSNFPNVTVLDRMDYICAKQECIGSSPSVEKTFYDYGHHTLSGADIFGRQIDDLAWLDQVKTKAVR</sequence>
<evidence type="ECO:0000259" key="2">
    <source>
        <dbReference type="Pfam" id="PF19040"/>
    </source>
</evidence>
<reference evidence="3 4" key="1">
    <citation type="submission" date="2020-08" db="EMBL/GenBank/DDBJ databases">
        <title>Genomic Encyclopedia of Type Strains, Phase IV (KMG-IV): sequencing the most valuable type-strain genomes for metagenomic binning, comparative biology and taxonomic classification.</title>
        <authorList>
            <person name="Goeker M."/>
        </authorList>
    </citation>
    <scope>NUCLEOTIDE SEQUENCE [LARGE SCALE GENOMIC DNA]</scope>
    <source>
        <strain evidence="3 4">DSM 102850</strain>
    </source>
</reference>
<organism evidence="3 4">
    <name type="scientific">Parvularcula dongshanensis</name>
    <dbReference type="NCBI Taxonomy" id="1173995"/>
    <lineage>
        <taxon>Bacteria</taxon>
        <taxon>Pseudomonadati</taxon>
        <taxon>Pseudomonadota</taxon>
        <taxon>Alphaproteobacteria</taxon>
        <taxon>Parvularculales</taxon>
        <taxon>Parvularculaceae</taxon>
        <taxon>Parvularcula</taxon>
    </lineage>
</organism>